<dbReference type="AlphaFoldDB" id="A0A8H3ILB6"/>
<dbReference type="SUPFAM" id="SSF51445">
    <property type="entry name" value="(Trans)glycosidases"/>
    <property type="match status" value="1"/>
</dbReference>
<organism evidence="1 2">
    <name type="scientific">Alectoria fallacina</name>
    <dbReference type="NCBI Taxonomy" id="1903189"/>
    <lineage>
        <taxon>Eukaryota</taxon>
        <taxon>Fungi</taxon>
        <taxon>Dikarya</taxon>
        <taxon>Ascomycota</taxon>
        <taxon>Pezizomycotina</taxon>
        <taxon>Lecanoromycetes</taxon>
        <taxon>OSLEUM clade</taxon>
        <taxon>Lecanoromycetidae</taxon>
        <taxon>Lecanorales</taxon>
        <taxon>Lecanorineae</taxon>
        <taxon>Parmeliaceae</taxon>
        <taxon>Alectoria</taxon>
    </lineage>
</organism>
<evidence type="ECO:0008006" key="3">
    <source>
        <dbReference type="Google" id="ProtNLM"/>
    </source>
</evidence>
<name>A0A8H3ILB6_9LECA</name>
<sequence length="260" mass="29114">MYGVDSLGSCDDLTFERSYNVLHDVVVSKRLDGFNLDTEVRGEVVNAEDERMSLQAINRLIDRLNTEFGSNFIIVMTASAEALLSTDGNQKSTEIDYRALETQRGHLISWYNVRIFSPYERSGGHTNEIRLPRTLKGFRVGGGPDEQRDPASNFVRELNLYIRLLQHGVYRADKILMAVSTTPNACDGTVRGHGPYIDSLRLRGILELLRWSYSPVAFGGVAGWEYSPVRGSTTVGHPGGSRSPWLWAKETRAILESVFL</sequence>
<evidence type="ECO:0000313" key="2">
    <source>
        <dbReference type="Proteomes" id="UP000664203"/>
    </source>
</evidence>
<protein>
    <recommendedName>
        <fullName evidence="3">Chitinase</fullName>
    </recommendedName>
</protein>
<gene>
    <name evidence="1" type="ORF">ALECFALPRED_005252</name>
</gene>
<reference evidence="1" key="1">
    <citation type="submission" date="2021-03" db="EMBL/GenBank/DDBJ databases">
        <authorList>
            <person name="Tagirdzhanova G."/>
        </authorList>
    </citation>
    <scope>NUCLEOTIDE SEQUENCE</scope>
</reference>
<accession>A0A8H3ILB6</accession>
<keyword evidence="2" id="KW-1185">Reference proteome</keyword>
<dbReference type="Proteomes" id="UP000664203">
    <property type="component" value="Unassembled WGS sequence"/>
</dbReference>
<dbReference type="EMBL" id="CAJPDR010000324">
    <property type="protein sequence ID" value="CAF9932257.1"/>
    <property type="molecule type" value="Genomic_DNA"/>
</dbReference>
<dbReference type="Gene3D" id="3.20.20.80">
    <property type="entry name" value="Glycosidases"/>
    <property type="match status" value="1"/>
</dbReference>
<dbReference type="OrthoDB" id="3012298at2759"/>
<dbReference type="InterPro" id="IPR017853">
    <property type="entry name" value="GH"/>
</dbReference>
<proteinExistence type="predicted"/>
<comment type="caution">
    <text evidence="1">The sequence shown here is derived from an EMBL/GenBank/DDBJ whole genome shotgun (WGS) entry which is preliminary data.</text>
</comment>
<evidence type="ECO:0000313" key="1">
    <source>
        <dbReference type="EMBL" id="CAF9932257.1"/>
    </source>
</evidence>